<proteinExistence type="predicted"/>
<evidence type="ECO:0000313" key="1">
    <source>
        <dbReference type="EMBL" id="KKK59170.1"/>
    </source>
</evidence>
<comment type="caution">
    <text evidence="1">The sequence shown here is derived from an EMBL/GenBank/DDBJ whole genome shotgun (WGS) entry which is preliminary data.</text>
</comment>
<reference evidence="1" key="1">
    <citation type="journal article" date="2015" name="Nature">
        <title>Complex archaea that bridge the gap between prokaryotes and eukaryotes.</title>
        <authorList>
            <person name="Spang A."/>
            <person name="Saw J.H."/>
            <person name="Jorgensen S.L."/>
            <person name="Zaremba-Niedzwiedzka K."/>
            <person name="Martijn J."/>
            <person name="Lind A.E."/>
            <person name="van Eijk R."/>
            <person name="Schleper C."/>
            <person name="Guy L."/>
            <person name="Ettema T.J."/>
        </authorList>
    </citation>
    <scope>NUCLEOTIDE SEQUENCE</scope>
</reference>
<dbReference type="AlphaFoldDB" id="A0A0F8XDY2"/>
<organism evidence="1">
    <name type="scientific">marine sediment metagenome</name>
    <dbReference type="NCBI Taxonomy" id="412755"/>
    <lineage>
        <taxon>unclassified sequences</taxon>
        <taxon>metagenomes</taxon>
        <taxon>ecological metagenomes</taxon>
    </lineage>
</organism>
<sequence>FAELVKQGIEQAKREAFLEAEALCDQWGTMHGGTAQRIKREIHKLAEEVK</sequence>
<accession>A0A0F8XDY2</accession>
<feature type="non-terminal residue" evidence="1">
    <location>
        <position position="1"/>
    </location>
</feature>
<protein>
    <submittedName>
        <fullName evidence="1">Uncharacterized protein</fullName>
    </submittedName>
</protein>
<gene>
    <name evidence="1" type="ORF">LCGC14_3037110</name>
</gene>
<dbReference type="EMBL" id="LAZR01063614">
    <property type="protein sequence ID" value="KKK59170.1"/>
    <property type="molecule type" value="Genomic_DNA"/>
</dbReference>
<name>A0A0F8XDY2_9ZZZZ</name>